<dbReference type="Proteomes" id="UP000015620">
    <property type="component" value="Chromosome"/>
</dbReference>
<evidence type="ECO:0000313" key="2">
    <source>
        <dbReference type="EMBL" id="AGT42781.1"/>
    </source>
</evidence>
<accession>S6A2L4</accession>
<dbReference type="EMBL" id="CP004120">
    <property type="protein sequence ID" value="AGT42781.1"/>
    <property type="molecule type" value="Genomic_DNA"/>
</dbReference>
<keyword evidence="1" id="KW-0812">Transmembrane</keyword>
<name>S6A2L4_9SPIR</name>
<evidence type="ECO:0000313" key="3">
    <source>
        <dbReference type="Proteomes" id="UP000015620"/>
    </source>
</evidence>
<keyword evidence="1" id="KW-0472">Membrane</keyword>
<keyword evidence="1" id="KW-1133">Transmembrane helix</keyword>
<dbReference type="HOGENOM" id="CLU_3334263_0_0_12"/>
<dbReference type="KEGG" id="tped:TPE_0285"/>
<protein>
    <submittedName>
        <fullName evidence="2">Uncharacterized protein</fullName>
    </submittedName>
</protein>
<proteinExistence type="predicted"/>
<reference evidence="2 3" key="1">
    <citation type="journal article" date="2013" name="PLoS ONE">
        <title>Genome-Wide Relatedness of Treponema pedis, from Gingiva and Necrotic Skin Lesions of Pigs, with the Human Oral Pathogen Treponema denticola.</title>
        <authorList>
            <person name="Svartstrom O."/>
            <person name="Mushtaq M."/>
            <person name="Pringle M."/>
            <person name="Segerman B."/>
        </authorList>
    </citation>
    <scope>NUCLEOTIDE SEQUENCE [LARGE SCALE GENOMIC DNA]</scope>
    <source>
        <strain evidence="2">T A4</strain>
    </source>
</reference>
<dbReference type="AlphaFoldDB" id="S6A2L4"/>
<keyword evidence="3" id="KW-1185">Reference proteome</keyword>
<organism evidence="2 3">
    <name type="scientific">Treponema pedis str. T A4</name>
    <dbReference type="NCBI Taxonomy" id="1291379"/>
    <lineage>
        <taxon>Bacteria</taxon>
        <taxon>Pseudomonadati</taxon>
        <taxon>Spirochaetota</taxon>
        <taxon>Spirochaetia</taxon>
        <taxon>Spirochaetales</taxon>
        <taxon>Treponemataceae</taxon>
        <taxon>Treponema</taxon>
    </lineage>
</organism>
<feature type="transmembrane region" description="Helical" evidence="1">
    <location>
        <begin position="6"/>
        <end position="27"/>
    </location>
</feature>
<dbReference type="PATRIC" id="fig|1291379.3.peg.284"/>
<sequence length="38" mass="4367">MYLNTSVIICGNLAVPYVYIILICHVYTGLIRYPIFNC</sequence>
<gene>
    <name evidence="2" type="ORF">TPE_0285</name>
</gene>
<evidence type="ECO:0000256" key="1">
    <source>
        <dbReference type="SAM" id="Phobius"/>
    </source>
</evidence>
<dbReference type="STRING" id="1291379.TPE_0285"/>